<gene>
    <name evidence="2" type="ORF">EZS28_019083</name>
</gene>
<dbReference type="InterPro" id="IPR011050">
    <property type="entry name" value="Pectin_lyase_fold/virulence"/>
</dbReference>
<dbReference type="Proteomes" id="UP000324800">
    <property type="component" value="Unassembled WGS sequence"/>
</dbReference>
<accession>A0A5J4VS52</accession>
<evidence type="ECO:0000313" key="2">
    <source>
        <dbReference type="EMBL" id="KAA6385391.1"/>
    </source>
</evidence>
<proteinExistence type="predicted"/>
<keyword evidence="1" id="KW-0472">Membrane</keyword>
<dbReference type="AlphaFoldDB" id="A0A5J4VS52"/>
<dbReference type="EMBL" id="SNRW01005286">
    <property type="protein sequence ID" value="KAA6385391.1"/>
    <property type="molecule type" value="Genomic_DNA"/>
</dbReference>
<sequence length="738" mass="81478">MIVDSGFFVIQQSKKAQLIIFNIEFIGQGTVKQEGLALLSIKQSSFKLSNNISTISPFIQAIRGQPAIQTSSQCTNIKFKQTIFSNLHSIITNGEQKASGAVIEMGQKTEVEFTDCTFIHCIDSSSDIQHSTGAVCIILKSSDTLINQLSDEQTIQSTISFNQCQFTGCIGGSSGAIQSISNQSKLNLRLNIIIDKCNFDNCGNDNSIVGACWFNGQNMNNNYGQASVTNSHFSNNIGQQVGGILFGDNINPMNVQCNTFSNNSKISTSIQGATDIFFSSKKLLDSAGGIKFITKGYKNEQDNNQNSIKIKEFTSNFAQYLDCITRNDDEEQCGEIPCRGELNIQAEQCEYVEDQDEDECLNVIGKSKQLCPCLLNDPRDICKQLCIPTSEKEITEECPCYAVGDPRSQCQKLCKPTIDTPIEQCECLAVGDPRSQCQKLCKPTIDTPIEQCECLAVGDPRSQCQKLCKPTIDTPIEQCEFGDPRSQCQKLCKPTIDTPIEQCECLAVGDPRLICKKACIPTYQTSIEQCGCLEINDPRYECQKSCVPTTETAISECGCLIKNDPREECQKACIPTYSTPISECGCLALNDPQIECKIIVIPTYYTPVTESSPCLFNNDPRSECKQQCIPSINTPVNECPCLEMNDPRLQCQKSCIPTPNTPIDECCCFDIDDPREECKEKIQAGIEDEKEKDQTDIDKDQVEDKKQGLSALVIALIGIASVSVIITVISIEEWQTRS</sequence>
<protein>
    <submittedName>
        <fullName evidence="2">Uncharacterized protein</fullName>
    </submittedName>
</protein>
<name>A0A5J4VS52_9EUKA</name>
<reference evidence="2 3" key="1">
    <citation type="submission" date="2019-03" db="EMBL/GenBank/DDBJ databases">
        <title>Single cell metagenomics reveals metabolic interactions within the superorganism composed of flagellate Streblomastix strix and complex community of Bacteroidetes bacteria on its surface.</title>
        <authorList>
            <person name="Treitli S.C."/>
            <person name="Kolisko M."/>
            <person name="Husnik F."/>
            <person name="Keeling P."/>
            <person name="Hampl V."/>
        </authorList>
    </citation>
    <scope>NUCLEOTIDE SEQUENCE [LARGE SCALE GENOMIC DNA]</scope>
    <source>
        <strain evidence="2">ST1C</strain>
    </source>
</reference>
<evidence type="ECO:0000256" key="1">
    <source>
        <dbReference type="SAM" id="Phobius"/>
    </source>
</evidence>
<comment type="caution">
    <text evidence="2">The sequence shown here is derived from an EMBL/GenBank/DDBJ whole genome shotgun (WGS) entry which is preliminary data.</text>
</comment>
<evidence type="ECO:0000313" key="3">
    <source>
        <dbReference type="Proteomes" id="UP000324800"/>
    </source>
</evidence>
<keyword evidence="1" id="KW-0812">Transmembrane</keyword>
<feature type="transmembrane region" description="Helical" evidence="1">
    <location>
        <begin position="709"/>
        <end position="731"/>
    </location>
</feature>
<organism evidence="2 3">
    <name type="scientific">Streblomastix strix</name>
    <dbReference type="NCBI Taxonomy" id="222440"/>
    <lineage>
        <taxon>Eukaryota</taxon>
        <taxon>Metamonada</taxon>
        <taxon>Preaxostyla</taxon>
        <taxon>Oxymonadida</taxon>
        <taxon>Streblomastigidae</taxon>
        <taxon>Streblomastix</taxon>
    </lineage>
</organism>
<keyword evidence="1" id="KW-1133">Transmembrane helix</keyword>
<dbReference type="SUPFAM" id="SSF51126">
    <property type="entry name" value="Pectin lyase-like"/>
    <property type="match status" value="1"/>
</dbReference>